<name>A0A1F6CDX5_HANXR</name>
<feature type="domain" description="VOC" evidence="1">
    <location>
        <begin position="6"/>
        <end position="125"/>
    </location>
</feature>
<dbReference type="InterPro" id="IPR004360">
    <property type="entry name" value="Glyas_Fos-R_dOase_dom"/>
</dbReference>
<dbReference type="InterPro" id="IPR037523">
    <property type="entry name" value="VOC_core"/>
</dbReference>
<dbReference type="AlphaFoldDB" id="A0A1F6CDX5"/>
<evidence type="ECO:0000313" key="3">
    <source>
        <dbReference type="Proteomes" id="UP000178606"/>
    </source>
</evidence>
<evidence type="ECO:0000259" key="1">
    <source>
        <dbReference type="PROSITE" id="PS51819"/>
    </source>
</evidence>
<accession>A0A1F6CDX5</accession>
<reference evidence="2 3" key="1">
    <citation type="journal article" date="2016" name="Nat. Commun.">
        <title>Thousands of microbial genomes shed light on interconnected biogeochemical processes in an aquifer system.</title>
        <authorList>
            <person name="Anantharaman K."/>
            <person name="Brown C.T."/>
            <person name="Hug L.A."/>
            <person name="Sharon I."/>
            <person name="Castelle C.J."/>
            <person name="Probst A.J."/>
            <person name="Thomas B.C."/>
            <person name="Singh A."/>
            <person name="Wilkins M.J."/>
            <person name="Karaoz U."/>
            <person name="Brodie E.L."/>
            <person name="Williams K.H."/>
            <person name="Hubbard S.S."/>
            <person name="Banfield J.F."/>
        </authorList>
    </citation>
    <scope>NUCLEOTIDE SEQUENCE [LARGE SCALE GENOMIC DNA]</scope>
    <source>
        <strain evidence="3">RIFCSPLOWO2_12_FULL_64_10</strain>
    </source>
</reference>
<proteinExistence type="predicted"/>
<dbReference type="EMBL" id="MFKF01000268">
    <property type="protein sequence ID" value="OGG47207.1"/>
    <property type="molecule type" value="Genomic_DNA"/>
</dbReference>
<dbReference type="Gene3D" id="3.10.180.10">
    <property type="entry name" value="2,3-Dihydroxybiphenyl 1,2-Dioxygenase, domain 1"/>
    <property type="match status" value="1"/>
</dbReference>
<sequence length="127" mass="14279">MFRLEGIDHVALTVRDVARSVAWYREMLGLERRYEEAWGNHPAVVCVGDTCLALFPCGAAEPGPGPGRNAIAVQHFAFRVDRVNFEAAQAALRERGIAFQFQDHTLSHSIYFSDPDGRRLEITTYEV</sequence>
<comment type="caution">
    <text evidence="2">The sequence shown here is derived from an EMBL/GenBank/DDBJ whole genome shotgun (WGS) entry which is preliminary data.</text>
</comment>
<dbReference type="InterPro" id="IPR029068">
    <property type="entry name" value="Glyas_Bleomycin-R_OHBP_Dase"/>
</dbReference>
<gene>
    <name evidence="2" type="ORF">A3F84_14655</name>
</gene>
<dbReference type="PANTHER" id="PTHR21366">
    <property type="entry name" value="GLYOXALASE FAMILY PROTEIN"/>
    <property type="match status" value="1"/>
</dbReference>
<dbReference type="Pfam" id="PF00903">
    <property type="entry name" value="Glyoxalase"/>
    <property type="match status" value="1"/>
</dbReference>
<dbReference type="Proteomes" id="UP000178606">
    <property type="component" value="Unassembled WGS sequence"/>
</dbReference>
<evidence type="ECO:0000313" key="2">
    <source>
        <dbReference type="EMBL" id="OGG47207.1"/>
    </source>
</evidence>
<dbReference type="SUPFAM" id="SSF54593">
    <property type="entry name" value="Glyoxalase/Bleomycin resistance protein/Dihydroxybiphenyl dioxygenase"/>
    <property type="match status" value="1"/>
</dbReference>
<dbReference type="PANTHER" id="PTHR21366:SF14">
    <property type="entry name" value="GLYOXALASE DOMAIN-CONTAINING PROTEIN 5"/>
    <property type="match status" value="1"/>
</dbReference>
<organism evidence="2 3">
    <name type="scientific">Handelsmanbacteria sp. (strain RIFCSPLOWO2_12_FULL_64_10)</name>
    <dbReference type="NCBI Taxonomy" id="1817868"/>
    <lineage>
        <taxon>Bacteria</taxon>
        <taxon>Candidatus Handelsmaniibacteriota</taxon>
    </lineage>
</organism>
<protein>
    <recommendedName>
        <fullName evidence="1">VOC domain-containing protein</fullName>
    </recommendedName>
</protein>
<dbReference type="InterPro" id="IPR050383">
    <property type="entry name" value="GlyoxalaseI/FosfomycinResist"/>
</dbReference>
<dbReference type="PROSITE" id="PS51819">
    <property type="entry name" value="VOC"/>
    <property type="match status" value="1"/>
</dbReference>